<comment type="subcellular location">
    <subcellularLocation>
        <location evidence="1">Cell membrane</location>
        <topology evidence="1">Multi-pass membrane protein</topology>
    </subcellularLocation>
</comment>
<dbReference type="GeneID" id="69972155"/>
<dbReference type="InterPro" id="IPR020846">
    <property type="entry name" value="MFS_dom"/>
</dbReference>
<dbReference type="KEGG" id="bcai:K788_0000506"/>
<dbReference type="InterPro" id="IPR036259">
    <property type="entry name" value="MFS_trans_sf"/>
</dbReference>
<dbReference type="Proteomes" id="UP000019146">
    <property type="component" value="Chromosome 2"/>
</dbReference>
<feature type="transmembrane region" description="Helical" evidence="6">
    <location>
        <begin position="84"/>
        <end position="103"/>
    </location>
</feature>
<dbReference type="CDD" id="cd17319">
    <property type="entry name" value="MFS_ExuT_GudP_like"/>
    <property type="match status" value="1"/>
</dbReference>
<feature type="transmembrane region" description="Helical" evidence="6">
    <location>
        <begin position="306"/>
        <end position="327"/>
    </location>
</feature>
<dbReference type="GO" id="GO:0005886">
    <property type="term" value="C:plasma membrane"/>
    <property type="evidence" value="ECO:0007669"/>
    <property type="project" value="UniProtKB-SubCell"/>
</dbReference>
<organism evidence="8 9">
    <name type="scientific">Paraburkholderia caribensis MBA4</name>
    <dbReference type="NCBI Taxonomy" id="1323664"/>
    <lineage>
        <taxon>Bacteria</taxon>
        <taxon>Pseudomonadati</taxon>
        <taxon>Pseudomonadota</taxon>
        <taxon>Betaproteobacteria</taxon>
        <taxon>Burkholderiales</taxon>
        <taxon>Burkholderiaceae</taxon>
        <taxon>Paraburkholderia</taxon>
    </lineage>
</organism>
<reference evidence="8 9" key="1">
    <citation type="journal article" date="2014" name="Genome Announc.">
        <title>Draft Genome Sequence of the Haloacid-Degrading Burkholderia caribensis Strain MBA4.</title>
        <authorList>
            <person name="Pan Y."/>
            <person name="Kong K.F."/>
            <person name="Tsang J.S."/>
        </authorList>
    </citation>
    <scope>NUCLEOTIDE SEQUENCE [LARGE SCALE GENOMIC DNA]</scope>
    <source>
        <strain evidence="8 9">MBA4</strain>
    </source>
</reference>
<evidence type="ECO:0000256" key="3">
    <source>
        <dbReference type="ARBA" id="ARBA00022692"/>
    </source>
</evidence>
<feature type="transmembrane region" description="Helical" evidence="6">
    <location>
        <begin position="333"/>
        <end position="355"/>
    </location>
</feature>
<keyword evidence="4 6" id="KW-1133">Transmembrane helix</keyword>
<feature type="transmembrane region" description="Helical" evidence="6">
    <location>
        <begin position="274"/>
        <end position="294"/>
    </location>
</feature>
<sequence length="436" mass="46504">MQTMPIARTRKATRFRWLVVFLAFIAIITNYMDRANLSIALPYMNAELHLSSAESGLILGAFFWTYAAFQIPAGMLVDRIGAKTVFAAAVLWWSLFTMATSLARGAATLLGLRFLLGVGEAGAFPAATKLVERWFPPTERGFASGIYDCGARGGTLIALPICTAIITAYGWRTSFIATGAVGLLWVVAWLLVASEFPSQNRFVNVAEATHIAERTTVAAKRSATVKWGKLFTSRVVWAMSLGFACQGYVIYFFITWYPTYLVKARGFTLLQLGFYGILPGLAGLVGSWLGGWVSDRIAASNYGLNFARKGCIVVGMALSATIGLAGIVTQAWLALLLLSIAFFGVSVATSSILALPADMSAQGRRSVAGTVAGFQNCIANIAGIASPAVIGYLKDATGSFTPGLISASIVAIVGCLIYIFALGPIRSGVFEDLIKD</sequence>
<proteinExistence type="predicted"/>
<evidence type="ECO:0000256" key="1">
    <source>
        <dbReference type="ARBA" id="ARBA00004651"/>
    </source>
</evidence>
<dbReference type="SUPFAM" id="SSF103473">
    <property type="entry name" value="MFS general substrate transporter"/>
    <property type="match status" value="1"/>
</dbReference>
<dbReference type="GO" id="GO:0022857">
    <property type="term" value="F:transmembrane transporter activity"/>
    <property type="evidence" value="ECO:0007669"/>
    <property type="project" value="InterPro"/>
</dbReference>
<evidence type="ECO:0000313" key="9">
    <source>
        <dbReference type="Proteomes" id="UP000019146"/>
    </source>
</evidence>
<dbReference type="EMBL" id="CP012747">
    <property type="protein sequence ID" value="ALL68440.1"/>
    <property type="molecule type" value="Genomic_DNA"/>
</dbReference>
<feature type="domain" description="Major facilitator superfamily (MFS) profile" evidence="7">
    <location>
        <begin position="19"/>
        <end position="426"/>
    </location>
</feature>
<dbReference type="InterPro" id="IPR050382">
    <property type="entry name" value="MFS_Na/Anion_cotransporter"/>
</dbReference>
<evidence type="ECO:0000256" key="5">
    <source>
        <dbReference type="ARBA" id="ARBA00023136"/>
    </source>
</evidence>
<keyword evidence="2" id="KW-1003">Cell membrane</keyword>
<evidence type="ECO:0000256" key="2">
    <source>
        <dbReference type="ARBA" id="ARBA00022475"/>
    </source>
</evidence>
<feature type="transmembrane region" description="Helical" evidence="6">
    <location>
        <begin position="175"/>
        <end position="192"/>
    </location>
</feature>
<evidence type="ECO:0000259" key="7">
    <source>
        <dbReference type="PROSITE" id="PS50850"/>
    </source>
</evidence>
<feature type="transmembrane region" description="Helical" evidence="6">
    <location>
        <begin position="405"/>
        <end position="425"/>
    </location>
</feature>
<dbReference type="PROSITE" id="PS50850">
    <property type="entry name" value="MFS"/>
    <property type="match status" value="1"/>
</dbReference>
<keyword evidence="5 6" id="KW-0472">Membrane</keyword>
<dbReference type="PANTHER" id="PTHR11662:SF399">
    <property type="entry name" value="FI19708P1-RELATED"/>
    <property type="match status" value="1"/>
</dbReference>
<dbReference type="Pfam" id="PF07690">
    <property type="entry name" value="MFS_1"/>
    <property type="match status" value="1"/>
</dbReference>
<dbReference type="PIRSF" id="PIRSF002808">
    <property type="entry name" value="Hexose_phosphate_transp"/>
    <property type="match status" value="1"/>
</dbReference>
<dbReference type="RefSeq" id="WP_233451434.1">
    <property type="nucleotide sequence ID" value="NZ_CP012747.1"/>
</dbReference>
<evidence type="ECO:0000256" key="6">
    <source>
        <dbReference type="SAM" id="Phobius"/>
    </source>
</evidence>
<dbReference type="AlphaFoldDB" id="A0A0P0RIH0"/>
<feature type="transmembrane region" description="Helical" evidence="6">
    <location>
        <begin position="235"/>
        <end position="254"/>
    </location>
</feature>
<dbReference type="InterPro" id="IPR011701">
    <property type="entry name" value="MFS"/>
</dbReference>
<dbReference type="PANTHER" id="PTHR11662">
    <property type="entry name" value="SOLUTE CARRIER FAMILY 17"/>
    <property type="match status" value="1"/>
</dbReference>
<keyword evidence="3 6" id="KW-0812">Transmembrane</keyword>
<feature type="transmembrane region" description="Helical" evidence="6">
    <location>
        <begin position="367"/>
        <end position="393"/>
    </location>
</feature>
<dbReference type="Gene3D" id="1.20.1250.20">
    <property type="entry name" value="MFS general substrate transporter like domains"/>
    <property type="match status" value="2"/>
</dbReference>
<name>A0A0P0RIH0_9BURK</name>
<dbReference type="InterPro" id="IPR000849">
    <property type="entry name" value="Sugar_P_transporter"/>
</dbReference>
<accession>A0A0P0RIH0</accession>
<protein>
    <submittedName>
        <fullName evidence="8">Putative glucarate transporter</fullName>
    </submittedName>
</protein>
<feature type="transmembrane region" description="Helical" evidence="6">
    <location>
        <begin position="56"/>
        <end position="77"/>
    </location>
</feature>
<evidence type="ECO:0000256" key="4">
    <source>
        <dbReference type="ARBA" id="ARBA00022989"/>
    </source>
</evidence>
<evidence type="ECO:0000313" key="8">
    <source>
        <dbReference type="EMBL" id="ALL68440.1"/>
    </source>
</evidence>
<gene>
    <name evidence="8" type="ORF">K788_0000506</name>
</gene>